<accession>Q1AYQ7</accession>
<evidence type="ECO:0000256" key="4">
    <source>
        <dbReference type="ARBA" id="ARBA00023136"/>
    </source>
</evidence>
<keyword evidence="2 6" id="KW-0812">Transmembrane</keyword>
<keyword evidence="8" id="KW-1185">Reference proteome</keyword>
<dbReference type="KEGG" id="rxy:Rxyl_0497"/>
<dbReference type="Pfam" id="PF09685">
    <property type="entry name" value="MamF_MmsF"/>
    <property type="match status" value="1"/>
</dbReference>
<feature type="transmembrane region" description="Helical" evidence="6">
    <location>
        <begin position="82"/>
        <end position="101"/>
    </location>
</feature>
<dbReference type="AlphaFoldDB" id="Q1AYQ7"/>
<evidence type="ECO:0000256" key="1">
    <source>
        <dbReference type="ARBA" id="ARBA00004141"/>
    </source>
</evidence>
<reference evidence="7 8" key="1">
    <citation type="submission" date="2006-06" db="EMBL/GenBank/DDBJ databases">
        <title>Complete sequence of Rubrobacter xylanophilus DSM 9941.</title>
        <authorList>
            <consortium name="US DOE Joint Genome Institute"/>
            <person name="Copeland A."/>
            <person name="Lucas S."/>
            <person name="Lapidus A."/>
            <person name="Barry K."/>
            <person name="Detter J.C."/>
            <person name="Glavina del Rio T."/>
            <person name="Hammon N."/>
            <person name="Israni S."/>
            <person name="Dalin E."/>
            <person name="Tice H."/>
            <person name="Pitluck S."/>
            <person name="Munk A.C."/>
            <person name="Brettin T."/>
            <person name="Bruce D."/>
            <person name="Han C."/>
            <person name="Tapia R."/>
            <person name="Gilna P."/>
            <person name="Schmutz J."/>
            <person name="Larimer F."/>
            <person name="Land M."/>
            <person name="Hauser L."/>
            <person name="Kyrpides N."/>
            <person name="Lykidis A."/>
            <person name="da Costa M.S."/>
            <person name="Rainey F.A."/>
            <person name="Empadinhas N."/>
            <person name="Jolivet E."/>
            <person name="Battista J.R."/>
            <person name="Richardson P."/>
        </authorList>
    </citation>
    <scope>NUCLEOTIDE SEQUENCE [LARGE SCALE GENOMIC DNA]</scope>
    <source>
        <strain evidence="8">DSM 9941 / NBRC 16129 / PRD-1</strain>
    </source>
</reference>
<evidence type="ECO:0000256" key="2">
    <source>
        <dbReference type="ARBA" id="ARBA00022692"/>
    </source>
</evidence>
<evidence type="ECO:0000313" key="7">
    <source>
        <dbReference type="EMBL" id="ABG03471.1"/>
    </source>
</evidence>
<gene>
    <name evidence="7" type="ordered locus">Rxyl_0497</name>
</gene>
<dbReference type="PhylomeDB" id="Q1AYQ7"/>
<evidence type="ECO:0000313" key="8">
    <source>
        <dbReference type="Proteomes" id="UP000006637"/>
    </source>
</evidence>
<evidence type="ECO:0008006" key="9">
    <source>
        <dbReference type="Google" id="ProtNLM"/>
    </source>
</evidence>
<feature type="compositionally biased region" description="Basic and acidic residues" evidence="5">
    <location>
        <begin position="1"/>
        <end position="18"/>
    </location>
</feature>
<dbReference type="HOGENOM" id="CLU_104196_2_1_11"/>
<dbReference type="eggNOG" id="COG3296">
    <property type="taxonomic scope" value="Bacteria"/>
</dbReference>
<dbReference type="Proteomes" id="UP000006637">
    <property type="component" value="Chromosome"/>
</dbReference>
<organism evidence="7 8">
    <name type="scientific">Rubrobacter xylanophilus (strain DSM 9941 / JCM 11954 / NBRC 16129 / PRD-1)</name>
    <dbReference type="NCBI Taxonomy" id="266117"/>
    <lineage>
        <taxon>Bacteria</taxon>
        <taxon>Bacillati</taxon>
        <taxon>Actinomycetota</taxon>
        <taxon>Rubrobacteria</taxon>
        <taxon>Rubrobacterales</taxon>
        <taxon>Rubrobacteraceae</taxon>
        <taxon>Rubrobacter</taxon>
    </lineage>
</organism>
<proteinExistence type="predicted"/>
<protein>
    <recommendedName>
        <fullName evidence="9">DUF4870 domain-containing protein</fullName>
    </recommendedName>
</protein>
<evidence type="ECO:0000256" key="5">
    <source>
        <dbReference type="SAM" id="MobiDB-lite"/>
    </source>
</evidence>
<keyword evidence="3 6" id="KW-1133">Transmembrane helix</keyword>
<keyword evidence="4 6" id="KW-0472">Membrane</keyword>
<evidence type="ECO:0000256" key="6">
    <source>
        <dbReference type="SAM" id="Phobius"/>
    </source>
</evidence>
<dbReference type="InterPro" id="IPR019109">
    <property type="entry name" value="MamF_MmsF"/>
</dbReference>
<evidence type="ECO:0000256" key="3">
    <source>
        <dbReference type="ARBA" id="ARBA00022989"/>
    </source>
</evidence>
<dbReference type="STRING" id="266117.Rxyl_0497"/>
<dbReference type="OrthoDB" id="9808930at2"/>
<name>Q1AYQ7_RUBXD</name>
<sequence length="147" mass="16441">MRQDPNYGRQREPADELRSPFPGWGMSPEDERVWSVLAHLSALAGLVGLMPLGALVIWLVYRDRSPRVGFHALQALLYQTMWLAIWVVGAVVGVVFTLVTLGLGLVLVLPLALVFWLLPMAHSCYAAYRVGQGRDYRYPVVGHRAGW</sequence>
<feature type="transmembrane region" description="Helical" evidence="6">
    <location>
        <begin position="36"/>
        <end position="61"/>
    </location>
</feature>
<comment type="subcellular location">
    <subcellularLocation>
        <location evidence="1">Membrane</location>
        <topology evidence="1">Multi-pass membrane protein</topology>
    </subcellularLocation>
</comment>
<dbReference type="RefSeq" id="WP_011563489.1">
    <property type="nucleotide sequence ID" value="NC_008148.1"/>
</dbReference>
<feature type="transmembrane region" description="Helical" evidence="6">
    <location>
        <begin position="107"/>
        <end position="128"/>
    </location>
</feature>
<dbReference type="EMBL" id="CP000386">
    <property type="protein sequence ID" value="ABG03471.1"/>
    <property type="molecule type" value="Genomic_DNA"/>
</dbReference>
<feature type="region of interest" description="Disordered" evidence="5">
    <location>
        <begin position="1"/>
        <end position="23"/>
    </location>
</feature>